<comment type="caution">
    <text evidence="2">The sequence shown here is derived from an EMBL/GenBank/DDBJ whole genome shotgun (WGS) entry which is preliminary data.</text>
</comment>
<sequence length="242" mass="27267">MGSNGRLLFDLNEPPAENEDDNDGVVCFQPQRVIPLITATTDLFMLPHHPNQVMAIIQDSQDAEKEEREWSDAECSVDAYKRTVLREDSSGASDKQVSEKSTVEMIDNISPNHGNVKNENDKKSDASTDGLEESAPAQKQREIPAPTITRTMKEGRPALAFSERGDKQTQPIVTDTKQPYLWSNEGNNFVESNECKSENNGDYSSGFIGLPRRRMFPQKDKHQWFLDSCLLTQGSIKFTLLW</sequence>
<feature type="compositionally biased region" description="Basic and acidic residues" evidence="1">
    <location>
        <begin position="116"/>
        <end position="126"/>
    </location>
</feature>
<organism evidence="2 3">
    <name type="scientific">Perilla frutescens var. hirtella</name>
    <name type="common">Perilla citriodora</name>
    <name type="synonym">Perilla setoyensis</name>
    <dbReference type="NCBI Taxonomy" id="608512"/>
    <lineage>
        <taxon>Eukaryota</taxon>
        <taxon>Viridiplantae</taxon>
        <taxon>Streptophyta</taxon>
        <taxon>Embryophyta</taxon>
        <taxon>Tracheophyta</taxon>
        <taxon>Spermatophyta</taxon>
        <taxon>Magnoliopsida</taxon>
        <taxon>eudicotyledons</taxon>
        <taxon>Gunneridae</taxon>
        <taxon>Pentapetalae</taxon>
        <taxon>asterids</taxon>
        <taxon>lamiids</taxon>
        <taxon>Lamiales</taxon>
        <taxon>Lamiaceae</taxon>
        <taxon>Nepetoideae</taxon>
        <taxon>Elsholtzieae</taxon>
        <taxon>Perilla</taxon>
    </lineage>
</organism>
<evidence type="ECO:0000313" key="3">
    <source>
        <dbReference type="Proteomes" id="UP001190926"/>
    </source>
</evidence>
<feature type="region of interest" description="Disordered" evidence="1">
    <location>
        <begin position="87"/>
        <end position="151"/>
    </location>
</feature>
<reference evidence="2 3" key="1">
    <citation type="journal article" date="2021" name="Nat. Commun.">
        <title>Incipient diploidization of the medicinal plant Perilla within 10,000 years.</title>
        <authorList>
            <person name="Zhang Y."/>
            <person name="Shen Q."/>
            <person name="Leng L."/>
            <person name="Zhang D."/>
            <person name="Chen S."/>
            <person name="Shi Y."/>
            <person name="Ning Z."/>
            <person name="Chen S."/>
        </authorList>
    </citation>
    <scope>NUCLEOTIDE SEQUENCE [LARGE SCALE GENOMIC DNA]</scope>
    <source>
        <strain evidence="3">cv. PC099</strain>
    </source>
</reference>
<accession>A0AAD4IQ73</accession>
<protein>
    <submittedName>
        <fullName evidence="2">Uncharacterized protein</fullName>
    </submittedName>
</protein>
<dbReference type="Proteomes" id="UP001190926">
    <property type="component" value="Unassembled WGS sequence"/>
</dbReference>
<evidence type="ECO:0000313" key="2">
    <source>
        <dbReference type="EMBL" id="KAH6756737.1"/>
    </source>
</evidence>
<keyword evidence="3" id="KW-1185">Reference proteome</keyword>
<feature type="region of interest" description="Disordered" evidence="1">
    <location>
        <begin position="1"/>
        <end position="22"/>
    </location>
</feature>
<gene>
    <name evidence="2" type="ORF">C2S53_000827</name>
</gene>
<dbReference type="AlphaFoldDB" id="A0AAD4IQ73"/>
<dbReference type="EMBL" id="SDAM02029540">
    <property type="protein sequence ID" value="KAH6756737.1"/>
    <property type="molecule type" value="Genomic_DNA"/>
</dbReference>
<name>A0AAD4IQ73_PERFH</name>
<proteinExistence type="predicted"/>
<evidence type="ECO:0000256" key="1">
    <source>
        <dbReference type="SAM" id="MobiDB-lite"/>
    </source>
</evidence>